<protein>
    <recommendedName>
        <fullName evidence="7">DUF1738 domain-containing protein</fullName>
    </recommendedName>
</protein>
<evidence type="ECO:0000313" key="5">
    <source>
        <dbReference type="EMBL" id="SDB76881.1"/>
    </source>
</evidence>
<dbReference type="GO" id="GO:0003697">
    <property type="term" value="F:single-stranded DNA binding"/>
    <property type="evidence" value="ECO:0007669"/>
    <property type="project" value="InterPro"/>
</dbReference>
<evidence type="ECO:0000256" key="1">
    <source>
        <dbReference type="SAM" id="MobiDB-lite"/>
    </source>
</evidence>
<organism evidence="5 6">
    <name type="scientific">Bacteroides ovatus</name>
    <dbReference type="NCBI Taxonomy" id="28116"/>
    <lineage>
        <taxon>Bacteria</taxon>
        <taxon>Pseudomonadati</taxon>
        <taxon>Bacteroidota</taxon>
        <taxon>Bacteroidia</taxon>
        <taxon>Bacteroidales</taxon>
        <taxon>Bacteroidaceae</taxon>
        <taxon>Bacteroides</taxon>
    </lineage>
</organism>
<reference evidence="5 6" key="1">
    <citation type="submission" date="2016-10" db="EMBL/GenBank/DDBJ databases">
        <authorList>
            <person name="de Groot N.N."/>
        </authorList>
    </citation>
    <scope>NUCLEOTIDE SEQUENCE [LARGE SCALE GENOMIC DNA]</scope>
    <source>
        <strain evidence="5 6">NLAE-zl-C500</strain>
    </source>
</reference>
<dbReference type="InterPro" id="IPR013610">
    <property type="entry name" value="ArdC_N"/>
</dbReference>
<dbReference type="Pfam" id="PF01624">
    <property type="entry name" value="MutS_I"/>
    <property type="match status" value="1"/>
</dbReference>
<dbReference type="RefSeq" id="WP_074557820.1">
    <property type="nucleotide sequence ID" value="NZ_FMYE01000014.1"/>
</dbReference>
<evidence type="ECO:0008006" key="7">
    <source>
        <dbReference type="Google" id="ProtNLM"/>
    </source>
</evidence>
<dbReference type="Pfam" id="PF08401">
    <property type="entry name" value="ArdcN"/>
    <property type="match status" value="1"/>
</dbReference>
<dbReference type="GO" id="GO:0005524">
    <property type="term" value="F:ATP binding"/>
    <property type="evidence" value="ECO:0007669"/>
    <property type="project" value="InterPro"/>
</dbReference>
<proteinExistence type="predicted"/>
<dbReference type="AlphaFoldDB" id="A0A1G6G4M8"/>
<feature type="domain" description="DNA mismatch repair protein MutS-like N-terminal" evidence="2">
    <location>
        <begin position="664"/>
        <end position="749"/>
    </location>
</feature>
<dbReference type="GO" id="GO:0006298">
    <property type="term" value="P:mismatch repair"/>
    <property type="evidence" value="ECO:0007669"/>
    <property type="project" value="InterPro"/>
</dbReference>
<dbReference type="Proteomes" id="UP000183670">
    <property type="component" value="Unassembled WGS sequence"/>
</dbReference>
<gene>
    <name evidence="5" type="ORF">SAMN05192581_101445</name>
</gene>
<dbReference type="InterPro" id="IPR016151">
    <property type="entry name" value="DNA_mismatch_repair_MutS_N"/>
</dbReference>
<feature type="domain" description="N-terminal" evidence="3">
    <location>
        <begin position="16"/>
        <end position="114"/>
    </location>
</feature>
<dbReference type="InterPro" id="IPR007695">
    <property type="entry name" value="DNA_mismatch_repair_MutS-lik_N"/>
</dbReference>
<sequence>MKEKNQSEQLAAERQVELITEALANARNNDGYWLNTKGKTIPKFYPKGCEVSAFNALVMGLHSDKEGYKTNLYTLFNEAKLRGESVREHERGVPFNWYNWNKYVNRNNPDDIISRNDYKELPSTERTQYKGVHNREVRNLFNIDQTLLPMVDGEAYEKQVNRYGGDTNRSESQSSSKGIHMMVNDFMLKMRENLMPLRRDGSGVAHYDSGKDAVYMPKQENFEHYNEYVQEMLRHVVSATGNQQRLSREGMVMKNGIAPSDDAVKQERLIVELASGVKMMEMGLPARLSEESLNLVDHWNRELKENPCLIDAVESDLNNALDVIRKAENGEKIEYSSYINQKQTEKMQSQLPQHFYISDEISQHPNADTKMVVLIRDKADKSVDVVLPAGASLEVNNEVPGMSKERIKRALEHEGFENVKFFNSSGILGYRPNDSTFDNKEVTIARLRNWNLEDISRIDVTDAVKQAKVIGFDRIQMVQDDDKRWAMYIKPEGRDSFAIYPDKADLNRFFTTLKQAQDNVDSLRLELAQKYYALSETKPDLKVDLFSSHEEDIDLNRIERVNVFRAKNDVILCDAKISGEADVKPRVVSPSQWQRLWIADDKTEYKKHLAATLFADVLRKGNTLETNANEKQSTDVEQKQQVQETVQKQDENSQKPEKRCALIQWDNLKDKHPDAVILFRIGNDYETYNKDAKKLASCLGIELKDELAPDGQKMKTSSFPYHQLDTYLPKLIRDGNRIALCDFPEPIAEQASEKETDMSEGKDEGVEEEEQRSNGIRR</sequence>
<dbReference type="Pfam" id="PF18818">
    <property type="entry name" value="MPTase-PolyVal"/>
    <property type="match status" value="1"/>
</dbReference>
<dbReference type="Gene3D" id="3.40.1170.10">
    <property type="entry name" value="DNA repair protein MutS, domain I"/>
    <property type="match status" value="1"/>
</dbReference>
<dbReference type="EMBL" id="FMYE01000014">
    <property type="protein sequence ID" value="SDB76881.1"/>
    <property type="molecule type" value="Genomic_DNA"/>
</dbReference>
<evidence type="ECO:0000259" key="3">
    <source>
        <dbReference type="Pfam" id="PF08401"/>
    </source>
</evidence>
<evidence type="ECO:0000313" key="6">
    <source>
        <dbReference type="Proteomes" id="UP000183670"/>
    </source>
</evidence>
<feature type="domain" description="Polyvalent protein metallopeptidase" evidence="4">
    <location>
        <begin position="201"/>
        <end position="310"/>
    </location>
</feature>
<dbReference type="InterPro" id="IPR041459">
    <property type="entry name" value="MPTase-PolyVal"/>
</dbReference>
<accession>A0A1G6G4M8</accession>
<feature type="compositionally biased region" description="Basic and acidic residues" evidence="1">
    <location>
        <begin position="751"/>
        <end position="764"/>
    </location>
</feature>
<name>A0A1G6G4M8_BACOV</name>
<feature type="region of interest" description="Disordered" evidence="1">
    <location>
        <begin position="746"/>
        <end position="778"/>
    </location>
</feature>
<dbReference type="SUPFAM" id="SSF55271">
    <property type="entry name" value="DNA repair protein MutS, domain I"/>
    <property type="match status" value="1"/>
</dbReference>
<evidence type="ECO:0000259" key="4">
    <source>
        <dbReference type="Pfam" id="PF18818"/>
    </source>
</evidence>
<dbReference type="GO" id="GO:0030983">
    <property type="term" value="F:mismatched DNA binding"/>
    <property type="evidence" value="ECO:0007669"/>
    <property type="project" value="InterPro"/>
</dbReference>
<evidence type="ECO:0000259" key="2">
    <source>
        <dbReference type="Pfam" id="PF01624"/>
    </source>
</evidence>